<evidence type="ECO:0000313" key="1">
    <source>
        <dbReference type="EMBL" id="SVA90673.1"/>
    </source>
</evidence>
<reference evidence="1" key="1">
    <citation type="submission" date="2018-05" db="EMBL/GenBank/DDBJ databases">
        <authorList>
            <person name="Lanie J.A."/>
            <person name="Ng W.-L."/>
            <person name="Kazmierczak K.M."/>
            <person name="Andrzejewski T.M."/>
            <person name="Davidsen T.M."/>
            <person name="Wayne K.J."/>
            <person name="Tettelin H."/>
            <person name="Glass J.I."/>
            <person name="Rusch D."/>
            <person name="Podicherti R."/>
            <person name="Tsui H.-C.T."/>
            <person name="Winkler M.E."/>
        </authorList>
    </citation>
    <scope>NUCLEOTIDE SEQUENCE</scope>
</reference>
<dbReference type="AlphaFoldDB" id="A0A381ZPK7"/>
<accession>A0A381ZPK7</accession>
<gene>
    <name evidence="1" type="ORF">METZ01_LOCUS143527</name>
</gene>
<proteinExistence type="predicted"/>
<name>A0A381ZPK7_9ZZZZ</name>
<protein>
    <submittedName>
        <fullName evidence="1">Uncharacterized protein</fullName>
    </submittedName>
</protein>
<organism evidence="1">
    <name type="scientific">marine metagenome</name>
    <dbReference type="NCBI Taxonomy" id="408172"/>
    <lineage>
        <taxon>unclassified sequences</taxon>
        <taxon>metagenomes</taxon>
        <taxon>ecological metagenomes</taxon>
    </lineage>
</organism>
<dbReference type="EMBL" id="UINC01021980">
    <property type="protein sequence ID" value="SVA90673.1"/>
    <property type="molecule type" value="Genomic_DNA"/>
</dbReference>
<sequence length="55" mass="6408">MQVYYSVKQFIKEWSGESGIRTHGTRKRTHAFQACSLSHSDISPFILGYKFNLKQ</sequence>